<evidence type="ECO:0000256" key="2">
    <source>
        <dbReference type="SAM" id="MobiDB-lite"/>
    </source>
</evidence>
<dbReference type="KEGG" id="noy:EXE57_14845"/>
<dbReference type="OrthoDB" id="3829576at2"/>
<keyword evidence="4" id="KW-1185">Reference proteome</keyword>
<evidence type="ECO:0000256" key="1">
    <source>
        <dbReference type="SAM" id="Coils"/>
    </source>
</evidence>
<reference evidence="3 4" key="1">
    <citation type="submission" date="2019-03" db="EMBL/GenBank/DDBJ databases">
        <title>Three New Species of Nocardioides, Nocardioides euryhalodurans sp. nov., Nocardioides seonyuensis sp. nov. and Nocardioides eburneoflavus sp. nov., Iolated from Soil.</title>
        <authorList>
            <person name="Roh S.G."/>
            <person name="Lee C."/>
            <person name="Kim M.-K."/>
            <person name="Kim S.B."/>
        </authorList>
    </citation>
    <scope>NUCLEOTIDE SEQUENCE [LARGE SCALE GENOMIC DNA]</scope>
    <source>
        <strain evidence="3 4">MMS17-SY117</strain>
    </source>
</reference>
<protein>
    <recommendedName>
        <fullName evidence="5">Heparin-binding hemagglutinin</fullName>
    </recommendedName>
</protein>
<organism evidence="3 4">
    <name type="scientific">Nocardioides euryhalodurans</name>
    <dbReference type="NCBI Taxonomy" id="2518370"/>
    <lineage>
        <taxon>Bacteria</taxon>
        <taxon>Bacillati</taxon>
        <taxon>Actinomycetota</taxon>
        <taxon>Actinomycetes</taxon>
        <taxon>Propionibacteriales</taxon>
        <taxon>Nocardioidaceae</taxon>
        <taxon>Nocardioides</taxon>
    </lineage>
</organism>
<gene>
    <name evidence="3" type="ORF">EXE57_14845</name>
</gene>
<dbReference type="AlphaFoldDB" id="A0A4V1BE51"/>
<feature type="compositionally biased region" description="Low complexity" evidence="2">
    <location>
        <begin position="137"/>
        <end position="210"/>
    </location>
</feature>
<dbReference type="RefSeq" id="WP_135078801.1">
    <property type="nucleotide sequence ID" value="NZ_CP038267.1"/>
</dbReference>
<feature type="region of interest" description="Disordered" evidence="2">
    <location>
        <begin position="133"/>
        <end position="220"/>
    </location>
</feature>
<sequence length="220" mass="22989">MATFNIKSEATKPLYAGVGVTDLAVEAIRDYVAEAQKRLAGVQKNVRSVELEPKALRDQAVTRVNARVDALAKDAKARRTSIEKRVAELQGEAKALPTRVQALVDENVATVNSAYGDLVTRGEGLVTRIRRQESTRATATAAKTTTAKAKTTKTQATKATTSTAKKATSTAKKSAATTKKTAAKKSAPAKSSAKATATAAKTTASNATQAVTEAAEKVGD</sequence>
<accession>A0A4V1BE51</accession>
<evidence type="ECO:0000313" key="3">
    <source>
        <dbReference type="EMBL" id="QBR93402.1"/>
    </source>
</evidence>
<dbReference type="EMBL" id="CP038267">
    <property type="protein sequence ID" value="QBR93402.1"/>
    <property type="molecule type" value="Genomic_DNA"/>
</dbReference>
<dbReference type="Proteomes" id="UP000294894">
    <property type="component" value="Chromosome"/>
</dbReference>
<feature type="coiled-coil region" evidence="1">
    <location>
        <begin position="32"/>
        <end position="92"/>
    </location>
</feature>
<proteinExistence type="predicted"/>
<evidence type="ECO:0008006" key="5">
    <source>
        <dbReference type="Google" id="ProtNLM"/>
    </source>
</evidence>
<name>A0A4V1BE51_9ACTN</name>
<keyword evidence="1" id="KW-0175">Coiled coil</keyword>
<evidence type="ECO:0000313" key="4">
    <source>
        <dbReference type="Proteomes" id="UP000294894"/>
    </source>
</evidence>